<dbReference type="AlphaFoldDB" id="A0A2S5DES3"/>
<reference evidence="3" key="1">
    <citation type="submission" date="2018-02" db="EMBL/GenBank/DDBJ databases">
        <authorList>
            <person name="O'Hara-Hanley K."/>
            <person name="Soby S."/>
        </authorList>
    </citation>
    <scope>NUCLEOTIDE SEQUENCE [LARGE SCALE GENOMIC DNA]</scope>
    <source>
        <strain evidence="3">MWU14-2602</strain>
    </source>
</reference>
<dbReference type="OrthoDB" id="8580194at2"/>
<gene>
    <name evidence="2" type="ORF">C2I19_12455</name>
</gene>
<evidence type="ECO:0000256" key="1">
    <source>
        <dbReference type="SAM" id="SignalP"/>
    </source>
</evidence>
<feature type="signal peptide" evidence="1">
    <location>
        <begin position="1"/>
        <end position="19"/>
    </location>
</feature>
<name>A0A2S5DES3_9NEIS</name>
<comment type="caution">
    <text evidence="2">The sequence shown here is derived from an EMBL/GenBank/DDBJ whole genome shotgun (WGS) entry which is preliminary data.</text>
</comment>
<dbReference type="Proteomes" id="UP000237082">
    <property type="component" value="Unassembled WGS sequence"/>
</dbReference>
<organism evidence="2 3">
    <name type="scientific">Chromobacterium alticapitis</name>
    <dbReference type="NCBI Taxonomy" id="2073169"/>
    <lineage>
        <taxon>Bacteria</taxon>
        <taxon>Pseudomonadati</taxon>
        <taxon>Pseudomonadota</taxon>
        <taxon>Betaproteobacteria</taxon>
        <taxon>Neisseriales</taxon>
        <taxon>Chromobacteriaceae</taxon>
        <taxon>Chromobacterium</taxon>
    </lineage>
</organism>
<protein>
    <submittedName>
        <fullName evidence="2">Uncharacterized protein</fullName>
    </submittedName>
</protein>
<dbReference type="EMBL" id="PQWB01000049">
    <property type="protein sequence ID" value="POZ61603.1"/>
    <property type="molecule type" value="Genomic_DNA"/>
</dbReference>
<feature type="chain" id="PRO_5015409960" evidence="1">
    <location>
        <begin position="20"/>
        <end position="169"/>
    </location>
</feature>
<keyword evidence="1" id="KW-0732">Signal</keyword>
<proteinExistence type="predicted"/>
<dbReference type="RefSeq" id="WP_103903018.1">
    <property type="nucleotide sequence ID" value="NZ_PQWB01000049.1"/>
</dbReference>
<evidence type="ECO:0000313" key="3">
    <source>
        <dbReference type="Proteomes" id="UP000237082"/>
    </source>
</evidence>
<keyword evidence="3" id="KW-1185">Reference proteome</keyword>
<accession>A0A2S5DES3</accession>
<evidence type="ECO:0000313" key="2">
    <source>
        <dbReference type="EMBL" id="POZ61603.1"/>
    </source>
</evidence>
<sequence>MKIKLLVVALGAVSGIAQAGWRPVIRSDNLNVAVNYGGGSVAYAESRIGVMGPLGRVVSQLKALPYDLQQGLNGRVAPMINQNGASFQGGSVSGNAVVTIQPSASGVTYLSVSGLNYQVTSHFSARKWGVIKADCTNTLTLSNIAVTGQYGSVNGVLDPGPFNAELVGK</sequence>